<dbReference type="InterPro" id="IPR013216">
    <property type="entry name" value="Methyltransf_11"/>
</dbReference>
<evidence type="ECO:0000313" key="2">
    <source>
        <dbReference type="EMBL" id="RJP66623.1"/>
    </source>
</evidence>
<name>A0A419ESP3_9BACT</name>
<reference evidence="2 3" key="1">
    <citation type="journal article" date="2017" name="ISME J.">
        <title>Energy and carbon metabolisms in a deep terrestrial subsurface fluid microbial community.</title>
        <authorList>
            <person name="Momper L."/>
            <person name="Jungbluth S.P."/>
            <person name="Lee M.D."/>
            <person name="Amend J.P."/>
        </authorList>
    </citation>
    <scope>NUCLEOTIDE SEQUENCE [LARGE SCALE GENOMIC DNA]</scope>
    <source>
        <strain evidence="2">SURF_17</strain>
    </source>
</reference>
<feature type="domain" description="Methyltransferase type 11" evidence="1">
    <location>
        <begin position="113"/>
        <end position="157"/>
    </location>
</feature>
<protein>
    <submittedName>
        <fullName evidence="2">Class I SAM-dependent methyltransferase</fullName>
    </submittedName>
</protein>
<dbReference type="GO" id="GO:0032259">
    <property type="term" value="P:methylation"/>
    <property type="evidence" value="ECO:0007669"/>
    <property type="project" value="UniProtKB-KW"/>
</dbReference>
<accession>A0A419ESP3</accession>
<proteinExistence type="predicted"/>
<dbReference type="InterPro" id="IPR029063">
    <property type="entry name" value="SAM-dependent_MTases_sf"/>
</dbReference>
<dbReference type="Pfam" id="PF08241">
    <property type="entry name" value="Methyltransf_11"/>
    <property type="match status" value="1"/>
</dbReference>
<dbReference type="Gene3D" id="3.40.50.150">
    <property type="entry name" value="Vaccinia Virus protein VP39"/>
    <property type="match status" value="1"/>
</dbReference>
<dbReference type="GO" id="GO:0008757">
    <property type="term" value="F:S-adenosylmethionine-dependent methyltransferase activity"/>
    <property type="evidence" value="ECO:0007669"/>
    <property type="project" value="InterPro"/>
</dbReference>
<dbReference type="Proteomes" id="UP000285961">
    <property type="component" value="Unassembled WGS sequence"/>
</dbReference>
<gene>
    <name evidence="2" type="ORF">C4532_15880</name>
</gene>
<keyword evidence="2" id="KW-0808">Transferase</keyword>
<comment type="caution">
    <text evidence="2">The sequence shown here is derived from an EMBL/GenBank/DDBJ whole genome shotgun (WGS) entry which is preliminary data.</text>
</comment>
<keyword evidence="2" id="KW-0489">Methyltransferase</keyword>
<sequence>MLHPSDWLSSKEGCGTNTESLLVGLRSEILSKGRTGNSMSKINIPEDGDRLKLTFDQYQRYKMVGDIISVVRHKDAPMKLLDVGFLEGELGMFLTEDRIVFTDLRLREGLRPADFVYSSGTCLPFRDRTFDFAVSIDTLEHIAPPERESFVSELLRASAVGIVVAAPFHSPGVRQAEEDANQFHRKAFGRGHIWLDEHLRSPLPVMEETVSLLKTRHCVVAVLPNGFLPHWRTMIKLTLYMDAHAEYRPALEALNRLYNHYQYAIDNRDPSYRHVVIAVRREYADLLERTTSVLQPACSAVPERVDITALAEFCLEMLVQPFAGRPQALGNRSIIHSLSATLRNMATRLKGET</sequence>
<dbReference type="SUPFAM" id="SSF53335">
    <property type="entry name" value="S-adenosyl-L-methionine-dependent methyltransferases"/>
    <property type="match status" value="1"/>
</dbReference>
<evidence type="ECO:0000259" key="1">
    <source>
        <dbReference type="Pfam" id="PF08241"/>
    </source>
</evidence>
<dbReference type="AlphaFoldDB" id="A0A419ESP3"/>
<organism evidence="2 3">
    <name type="scientific">Candidatus Abyssobacteria bacterium SURF_17</name>
    <dbReference type="NCBI Taxonomy" id="2093361"/>
    <lineage>
        <taxon>Bacteria</taxon>
        <taxon>Pseudomonadati</taxon>
        <taxon>Candidatus Hydrogenedentota</taxon>
        <taxon>Candidatus Abyssobacteria</taxon>
    </lineage>
</organism>
<evidence type="ECO:0000313" key="3">
    <source>
        <dbReference type="Proteomes" id="UP000285961"/>
    </source>
</evidence>
<dbReference type="EMBL" id="QZKI01000113">
    <property type="protein sequence ID" value="RJP66623.1"/>
    <property type="molecule type" value="Genomic_DNA"/>
</dbReference>